<comment type="similarity">
    <text evidence="1">Belongs to the ROK (NagC/XylR) family.</text>
</comment>
<dbReference type="EMBL" id="FQVI01000024">
    <property type="protein sequence ID" value="SHF38027.1"/>
    <property type="molecule type" value="Genomic_DNA"/>
</dbReference>
<keyword evidence="5" id="KW-0547">Nucleotide-binding</keyword>
<evidence type="ECO:0000256" key="6">
    <source>
        <dbReference type="ARBA" id="ARBA00022777"/>
    </source>
</evidence>
<dbReference type="InterPro" id="IPR043129">
    <property type="entry name" value="ATPase_NBD"/>
</dbReference>
<dbReference type="PROSITE" id="PS01125">
    <property type="entry name" value="ROK"/>
    <property type="match status" value="1"/>
</dbReference>
<dbReference type="RefSeq" id="WP_072854062.1">
    <property type="nucleotide sequence ID" value="NZ_FQVI01000024.1"/>
</dbReference>
<dbReference type="Proteomes" id="UP000184245">
    <property type="component" value="Unassembled WGS sequence"/>
</dbReference>
<reference evidence="9 10" key="1">
    <citation type="submission" date="2016-11" db="EMBL/GenBank/DDBJ databases">
        <authorList>
            <person name="Jaros S."/>
            <person name="Januszkiewicz K."/>
            <person name="Wedrychowicz H."/>
        </authorList>
    </citation>
    <scope>NUCLEOTIDE SEQUENCE [LARGE SCALE GENOMIC DNA]</scope>
    <source>
        <strain evidence="9 10">DSM 17459</strain>
    </source>
</reference>
<keyword evidence="10" id="KW-1185">Reference proteome</keyword>
<keyword evidence="4" id="KW-0808">Transferase</keyword>
<dbReference type="STRING" id="1122155.SAMN02745158_03506"/>
<dbReference type="InterPro" id="IPR049874">
    <property type="entry name" value="ROK_cs"/>
</dbReference>
<evidence type="ECO:0000256" key="4">
    <source>
        <dbReference type="ARBA" id="ARBA00022679"/>
    </source>
</evidence>
<dbReference type="PANTHER" id="PTHR18964">
    <property type="entry name" value="ROK (REPRESSOR, ORF, KINASE) FAMILY"/>
    <property type="match status" value="1"/>
</dbReference>
<gene>
    <name evidence="9" type="ORF">SAMN02745158_03506</name>
</gene>
<evidence type="ECO:0000313" key="9">
    <source>
        <dbReference type="EMBL" id="SHF38027.1"/>
    </source>
</evidence>
<evidence type="ECO:0000256" key="5">
    <source>
        <dbReference type="ARBA" id="ARBA00022741"/>
    </source>
</evidence>
<dbReference type="GO" id="GO:0006096">
    <property type="term" value="P:glycolytic process"/>
    <property type="evidence" value="ECO:0007669"/>
    <property type="project" value="InterPro"/>
</dbReference>
<dbReference type="EC" id="2.7.1.2" evidence="2"/>
<dbReference type="SUPFAM" id="SSF53067">
    <property type="entry name" value="Actin-like ATPase domain"/>
    <property type="match status" value="1"/>
</dbReference>
<protein>
    <recommendedName>
        <fullName evidence="3">Glucokinase</fullName>
        <ecNumber evidence="2">2.7.1.2</ecNumber>
    </recommendedName>
    <alternativeName>
        <fullName evidence="8">Glucose kinase</fullName>
    </alternativeName>
</protein>
<dbReference type="InterPro" id="IPR004654">
    <property type="entry name" value="ROK_glcA"/>
</dbReference>
<evidence type="ECO:0000256" key="1">
    <source>
        <dbReference type="ARBA" id="ARBA00006479"/>
    </source>
</evidence>
<evidence type="ECO:0000256" key="8">
    <source>
        <dbReference type="ARBA" id="ARBA00032386"/>
    </source>
</evidence>
<evidence type="ECO:0000256" key="3">
    <source>
        <dbReference type="ARBA" id="ARBA00014701"/>
    </source>
</evidence>
<proteinExistence type="inferred from homology"/>
<dbReference type="InterPro" id="IPR000600">
    <property type="entry name" value="ROK"/>
</dbReference>
<dbReference type="GO" id="GO:0004340">
    <property type="term" value="F:glucokinase activity"/>
    <property type="evidence" value="ECO:0007669"/>
    <property type="project" value="UniProtKB-EC"/>
</dbReference>
<keyword evidence="6 9" id="KW-0418">Kinase</keyword>
<accession>A0A1M5B6V2</accession>
<dbReference type="AlphaFoldDB" id="A0A1M5B6V2"/>
<dbReference type="GO" id="GO:0005737">
    <property type="term" value="C:cytoplasm"/>
    <property type="evidence" value="ECO:0007669"/>
    <property type="project" value="InterPro"/>
</dbReference>
<keyword evidence="7" id="KW-0067">ATP-binding</keyword>
<evidence type="ECO:0000313" key="10">
    <source>
        <dbReference type="Proteomes" id="UP000184245"/>
    </source>
</evidence>
<name>A0A1M5B6V2_9CLOT</name>
<dbReference type="Gene3D" id="3.30.420.40">
    <property type="match status" value="2"/>
</dbReference>
<sequence length="315" mass="32451">MAQYCFGIDVGGTTIKCGLFDTSGKVLDKWEIKTRVEEGGMHILPDVAESILRKAKDASIPAKDVAGIGIGVPGPVNEKGEIPCAVNLHWGQKCIEEELRTLSGYPVKAANDANVAALGEMWKGGGEGARNMILVTLGTGVGGGIIVNGRIVAGAHGAGGEIGHACVDPNEEEACNCGGHGCLEQTASATGIARIARRMLAQSEKTSVLRGQEITAKAVFDAYKEGDQLAADIVSVFSDCLGRALGNFSCVVDPEVIVIGGGVSKAGDVLIQAVEKSYKKYAFSACRDTPLVLAKLGNDAGIVGAAKLILDAVGS</sequence>
<dbReference type="Pfam" id="PF00480">
    <property type="entry name" value="ROK"/>
    <property type="match status" value="1"/>
</dbReference>
<organism evidence="9 10">
    <name type="scientific">Lactonifactor longoviformis DSM 17459</name>
    <dbReference type="NCBI Taxonomy" id="1122155"/>
    <lineage>
        <taxon>Bacteria</taxon>
        <taxon>Bacillati</taxon>
        <taxon>Bacillota</taxon>
        <taxon>Clostridia</taxon>
        <taxon>Eubacteriales</taxon>
        <taxon>Clostridiaceae</taxon>
        <taxon>Lactonifactor</taxon>
    </lineage>
</organism>
<dbReference type="NCBIfam" id="TIGR00744">
    <property type="entry name" value="ROK_glcA_fam"/>
    <property type="match status" value="1"/>
</dbReference>
<evidence type="ECO:0000256" key="2">
    <source>
        <dbReference type="ARBA" id="ARBA00012323"/>
    </source>
</evidence>
<dbReference type="OrthoDB" id="9810372at2"/>
<evidence type="ECO:0000256" key="7">
    <source>
        <dbReference type="ARBA" id="ARBA00022840"/>
    </source>
</evidence>
<dbReference type="PANTHER" id="PTHR18964:SF149">
    <property type="entry name" value="BIFUNCTIONAL UDP-N-ACETYLGLUCOSAMINE 2-EPIMERASE_N-ACETYLMANNOSAMINE KINASE"/>
    <property type="match status" value="1"/>
</dbReference>
<dbReference type="GO" id="GO:0005524">
    <property type="term" value="F:ATP binding"/>
    <property type="evidence" value="ECO:0007669"/>
    <property type="project" value="UniProtKB-KW"/>
</dbReference>